<comment type="caution">
    <text evidence="4">The sequence shown here is derived from an EMBL/GenBank/DDBJ whole genome shotgun (WGS) entry which is preliminary data.</text>
</comment>
<dbReference type="PANTHER" id="PTHR48475:SF1">
    <property type="entry name" value="RNASE H TYPE-1 DOMAIN-CONTAINING PROTEIN"/>
    <property type="match status" value="1"/>
</dbReference>
<feature type="transmembrane region" description="Helical" evidence="1">
    <location>
        <begin position="6"/>
        <end position="26"/>
    </location>
</feature>
<evidence type="ECO:0000259" key="2">
    <source>
        <dbReference type="Pfam" id="PF00078"/>
    </source>
</evidence>
<dbReference type="Gene3D" id="3.30.70.270">
    <property type="match status" value="1"/>
</dbReference>
<proteinExistence type="predicted"/>
<dbReference type="EMBL" id="QGNW01000671">
    <property type="protein sequence ID" value="RVW66312.1"/>
    <property type="molecule type" value="Genomic_DNA"/>
</dbReference>
<reference evidence="4 5" key="1">
    <citation type="journal article" date="2018" name="PLoS Genet.">
        <title>Population sequencing reveals clonal diversity and ancestral inbreeding in the grapevine cultivar Chardonnay.</title>
        <authorList>
            <person name="Roach M.J."/>
            <person name="Johnson D.L."/>
            <person name="Bohlmann J."/>
            <person name="van Vuuren H.J."/>
            <person name="Jones S.J."/>
            <person name="Pretorius I.S."/>
            <person name="Schmidt S.A."/>
            <person name="Borneman A.R."/>
        </authorList>
    </citation>
    <scope>NUCLEOTIDE SEQUENCE [LARGE SCALE GENOMIC DNA]</scope>
    <source>
        <strain evidence="5">cv. Chardonnay</strain>
        <tissue evidence="4">Leaf</tissue>
    </source>
</reference>
<feature type="domain" description="Reverse transcriptase" evidence="2">
    <location>
        <begin position="697"/>
        <end position="762"/>
    </location>
</feature>
<feature type="domain" description="Reverse transcriptase/retrotransposon-derived protein RNase H-like" evidence="3">
    <location>
        <begin position="786"/>
        <end position="874"/>
    </location>
</feature>
<accession>A0A438G284</accession>
<dbReference type="PANTHER" id="PTHR48475">
    <property type="entry name" value="RIBONUCLEASE H"/>
    <property type="match status" value="1"/>
</dbReference>
<dbReference type="InterPro" id="IPR041577">
    <property type="entry name" value="RT_RNaseH_2"/>
</dbReference>
<dbReference type="Pfam" id="PF00078">
    <property type="entry name" value="RVT_1"/>
    <property type="match status" value="1"/>
</dbReference>
<dbReference type="InterPro" id="IPR000477">
    <property type="entry name" value="RT_dom"/>
</dbReference>
<gene>
    <name evidence="4" type="ORF">CK203_066367</name>
</gene>
<evidence type="ECO:0000259" key="3">
    <source>
        <dbReference type="Pfam" id="PF17919"/>
    </source>
</evidence>
<sequence length="972" mass="110964">MWVHLWTFRVALVTVGFGYLLHSLILMRVSDGAINWDDFDGAPVASLPTQFRMLEIESTTLVASLDASHRFREASYLIPSAPSPTYYYSSCTEADTTVLPARYVFESSFLEAHGGWFADSVAPRLVPQPMPLRFRMDLHCSYHQGPGHDMDHCTALRHAIKDLVDQGLVNLGHLSVNHEPSTISLYACNATPLGGIHHIDFVEDDNIHMMSWHDGLPEPIVLNDGYEVDTVGSLTSTPFSLISDWKPFELTPTTPSATARQGPPVPFILWPNDDDLEGRDVQIVTRSGRVAYYRVHRPRISIWSLLSPSSTHRDALIWALSQIRVDTTTTPEGPQSYIRPIGQWLGLECLPIGYCYCPCYAPSDFDPFTQTVRAYDSTKREVMGLGRCQHGPMKFVATVDHDTPFGLGFVSTEVDYRGSEVHPHMGDFDAMTDIEGVDELQHQFHYLQLGDETSSAPILVMIAPSSPDRASFLSLCFPEETTDYGVDIEPSEVTDGFVPRDEYWDEMDYEYELDCRDGTFGFIDGASDFVDPPLSFDILSRFISCSDDVYDFVFMDLSIFEYLLVSCDNSYIYAPYLLTPQILDIDNETTQPNSDRDSSDRDSDPIDEKVSLAIGDAETIDFGTEDQPRELKIGSPLSTDERDRLIHLLRSYLDVFAWSYEDMSVVEYLEWLANVIQFPKRMARLFNVILHGWIFGNAGATYQRAATTLFHDMMHRDVEVYVDDMIVKSRSRADHLVALERFFERIRKFRLKVDPDKIKAILDMPVSRLRKRSGVFWASYSILVIAFEKIEEYLLFPPVLVPPMLGCPLLLYFSISDMALGCMLAQLDDFEKERDIYYLSKKMLEYEMRYVMIERFCLALVWATRRLRYYMTEYSVCLISRLDPLRGQDDLPWYHEFISFLDLAHTQRLPQPRIKGHLRHLAARFVICGETLYRRSADGMLLLCLDRTSVDRVMRKVHAGVCGPHMGGHMLA</sequence>
<evidence type="ECO:0000256" key="1">
    <source>
        <dbReference type="SAM" id="Phobius"/>
    </source>
</evidence>
<dbReference type="Pfam" id="PF17919">
    <property type="entry name" value="RT_RNaseH_2"/>
    <property type="match status" value="1"/>
</dbReference>
<dbReference type="InterPro" id="IPR043128">
    <property type="entry name" value="Rev_trsase/Diguanyl_cyclase"/>
</dbReference>
<organism evidence="4 5">
    <name type="scientific">Vitis vinifera</name>
    <name type="common">Grape</name>
    <dbReference type="NCBI Taxonomy" id="29760"/>
    <lineage>
        <taxon>Eukaryota</taxon>
        <taxon>Viridiplantae</taxon>
        <taxon>Streptophyta</taxon>
        <taxon>Embryophyta</taxon>
        <taxon>Tracheophyta</taxon>
        <taxon>Spermatophyta</taxon>
        <taxon>Magnoliopsida</taxon>
        <taxon>eudicotyledons</taxon>
        <taxon>Gunneridae</taxon>
        <taxon>Pentapetalae</taxon>
        <taxon>rosids</taxon>
        <taxon>Vitales</taxon>
        <taxon>Vitaceae</taxon>
        <taxon>Viteae</taxon>
        <taxon>Vitis</taxon>
    </lineage>
</organism>
<dbReference type="SUPFAM" id="SSF56672">
    <property type="entry name" value="DNA/RNA polymerases"/>
    <property type="match status" value="1"/>
</dbReference>
<dbReference type="Proteomes" id="UP000288805">
    <property type="component" value="Unassembled WGS sequence"/>
</dbReference>
<evidence type="ECO:0000313" key="4">
    <source>
        <dbReference type="EMBL" id="RVW66312.1"/>
    </source>
</evidence>
<name>A0A438G284_VITVI</name>
<keyword evidence="1" id="KW-1133">Transmembrane helix</keyword>
<dbReference type="AlphaFoldDB" id="A0A438G284"/>
<keyword evidence="1" id="KW-0472">Membrane</keyword>
<keyword evidence="1" id="KW-0812">Transmembrane</keyword>
<protein>
    <submittedName>
        <fullName evidence="4">Uncharacterized protein</fullName>
    </submittedName>
</protein>
<evidence type="ECO:0000313" key="5">
    <source>
        <dbReference type="Proteomes" id="UP000288805"/>
    </source>
</evidence>
<dbReference type="InterPro" id="IPR043502">
    <property type="entry name" value="DNA/RNA_pol_sf"/>
</dbReference>